<feature type="region of interest" description="Disordered" evidence="1">
    <location>
        <begin position="677"/>
        <end position="726"/>
    </location>
</feature>
<accession>A0A6J7X2A5</accession>
<evidence type="ECO:0000313" key="2">
    <source>
        <dbReference type="EMBL" id="CAB5223258.1"/>
    </source>
</evidence>
<protein>
    <recommendedName>
        <fullName evidence="3">Portal protein</fullName>
    </recommendedName>
</protein>
<sequence>MADNDKIETASQFGDEPGGKQRLWQTEIEAASKELEKFLKDARRINRRYLDKRDANEEGESRVNIFWSTIQVILATVYARPPKADVSRMYKDPTDDVSRVASEMLERILNNEIEKDGSPFDANARHAIQDFLIVGMGQMWSRYDADTTTETIPAEFDEMGNELVPEQSYERLLSEDALTDWVSPEDFLYSPARVWEEVRWVARRVYMTRDQLIARFGEEIGKKVPLQSSKAKKGTGGEQKNDPWQKAEVWEIWCKTSKYAYWFAKGMDQLLDEREDPLQLENFFPCGQPLMSNLTTAALVPRADYIMAQDQFTELDELNTRIKYLTKAAKVVGAYDKSAGDSIGRILQQASENQLIPVDNWAMFAESGGVRGKIDWVPIDSITNAIDKLRIYRSDKVQQIYEVLGISDIMRGASKASETAAAQQIKAQFGSTRLQLKQFEVANFIQSALRVKAEIIMKHFQPETILLRSNVQFTPDAQVAPQAAMLLKDTAMNQYRVVVQSETMAAMDWAGERESRMEFMNGLGAFLNAATPMAQAMPGAAPFLLRMIQWSMAAFKASAQIEGVLDQAIASLEQDQKKPKEPNPQKEAELAETQAAAMEKRAGALKDIADAVEKMAMIGQPLPIPAEMIIDGGLANTMSAGPNSVAALAQKIDALTATISAPKRVVRDQMGKVVGVAPMPPQQPQMQPGMPSQMQQMPAQGMPPQAPMPSGSQPMPQGAPIGVPNA</sequence>
<evidence type="ECO:0000256" key="1">
    <source>
        <dbReference type="SAM" id="MobiDB-lite"/>
    </source>
</evidence>
<proteinExistence type="predicted"/>
<gene>
    <name evidence="2" type="ORF">UFOVP381_17</name>
</gene>
<feature type="region of interest" description="Disordered" evidence="1">
    <location>
        <begin position="1"/>
        <end position="22"/>
    </location>
</feature>
<reference evidence="2" key="1">
    <citation type="submission" date="2020-05" db="EMBL/GenBank/DDBJ databases">
        <authorList>
            <person name="Chiriac C."/>
            <person name="Salcher M."/>
            <person name="Ghai R."/>
            <person name="Kavagutti S V."/>
        </authorList>
    </citation>
    <scope>NUCLEOTIDE SEQUENCE</scope>
</reference>
<evidence type="ECO:0008006" key="3">
    <source>
        <dbReference type="Google" id="ProtNLM"/>
    </source>
</evidence>
<feature type="compositionally biased region" description="Low complexity" evidence="1">
    <location>
        <begin position="684"/>
        <end position="716"/>
    </location>
</feature>
<name>A0A6J7X2A5_9CAUD</name>
<dbReference type="EMBL" id="LR798318">
    <property type="protein sequence ID" value="CAB5223258.1"/>
    <property type="molecule type" value="Genomic_DNA"/>
</dbReference>
<organism evidence="2">
    <name type="scientific">uncultured Caudovirales phage</name>
    <dbReference type="NCBI Taxonomy" id="2100421"/>
    <lineage>
        <taxon>Viruses</taxon>
        <taxon>Duplodnaviria</taxon>
        <taxon>Heunggongvirae</taxon>
        <taxon>Uroviricota</taxon>
        <taxon>Caudoviricetes</taxon>
        <taxon>Peduoviridae</taxon>
        <taxon>Maltschvirus</taxon>
        <taxon>Maltschvirus maltsch</taxon>
    </lineage>
</organism>